<organism evidence="2 3">
    <name type="scientific">Glarea lozoyensis (strain ATCC 20868 / MF5171)</name>
    <dbReference type="NCBI Taxonomy" id="1116229"/>
    <lineage>
        <taxon>Eukaryota</taxon>
        <taxon>Fungi</taxon>
        <taxon>Dikarya</taxon>
        <taxon>Ascomycota</taxon>
        <taxon>Pezizomycotina</taxon>
        <taxon>Leotiomycetes</taxon>
        <taxon>Helotiales</taxon>
        <taxon>Helotiaceae</taxon>
        <taxon>Glarea</taxon>
    </lineage>
</organism>
<evidence type="ECO:0008006" key="4">
    <source>
        <dbReference type="Google" id="ProtNLM"/>
    </source>
</evidence>
<dbReference type="GeneID" id="19463485"/>
<evidence type="ECO:0000313" key="3">
    <source>
        <dbReference type="Proteomes" id="UP000016922"/>
    </source>
</evidence>
<feature type="region of interest" description="Disordered" evidence="1">
    <location>
        <begin position="182"/>
        <end position="221"/>
    </location>
</feature>
<dbReference type="RefSeq" id="XP_008084998.1">
    <property type="nucleotide sequence ID" value="XM_008086807.1"/>
</dbReference>
<reference evidence="2 3" key="1">
    <citation type="journal article" date="2013" name="BMC Genomics">
        <title>Genomics-driven discovery of the pneumocandin biosynthetic gene cluster in the fungus Glarea lozoyensis.</title>
        <authorList>
            <person name="Chen L."/>
            <person name="Yue Q."/>
            <person name="Zhang X."/>
            <person name="Xiang M."/>
            <person name="Wang C."/>
            <person name="Li S."/>
            <person name="Che Y."/>
            <person name="Ortiz-Lopez F.J."/>
            <person name="Bills G.F."/>
            <person name="Liu X."/>
            <person name="An Z."/>
        </authorList>
    </citation>
    <scope>NUCLEOTIDE SEQUENCE [LARGE SCALE GENOMIC DNA]</scope>
    <source>
        <strain evidence="3">ATCC 20868 / MF5171</strain>
    </source>
</reference>
<accession>S3CRA8</accession>
<dbReference type="OMA" id="QIHERAM"/>
<dbReference type="EMBL" id="KE145369">
    <property type="protein sequence ID" value="EPE27639.1"/>
    <property type="molecule type" value="Genomic_DNA"/>
</dbReference>
<dbReference type="Proteomes" id="UP000016922">
    <property type="component" value="Unassembled WGS sequence"/>
</dbReference>
<feature type="compositionally biased region" description="Low complexity" evidence="1">
    <location>
        <begin position="99"/>
        <end position="112"/>
    </location>
</feature>
<dbReference type="OrthoDB" id="5232891at2759"/>
<sequence length="376" mass="42529">MSLFSYMLGRPLSKHETSPTCDNKGRKKLQKPRTLTSSRKSANIDTNFFDAFRAQACLIIQSEEPEESEESEDEKTLIVEETDPLPHIATLLSSNSSISTESTQSFSSSQMSPTRVPRRAKTPVMFVGQLESSPSYDPAKAFAQQYSDLLPPRSFTPCVEDVIVRPRRKSIRKIKCQQSLRDLVKDHSRSSRPSSSSDCDTLVGSESPNSPRSPTDKEFPEVTRLHLVDKPPPRPQALSEKASLDMINELHNEIGLGICMNMLTNELATALFKQHPSENADRASGLQIRLMIEAYETLQDHVRNELYDAFVSGKELDPHVQEYEAILERWLDSLYAVYEVAQEKKPTCEVIKEVEEEENDWPLRRSQDSAETFVSC</sequence>
<dbReference type="AlphaFoldDB" id="S3CRA8"/>
<gene>
    <name evidence="2" type="ORF">GLAREA_04430</name>
</gene>
<dbReference type="KEGG" id="glz:GLAREA_04430"/>
<keyword evidence="3" id="KW-1185">Reference proteome</keyword>
<proteinExistence type="predicted"/>
<dbReference type="HOGENOM" id="CLU_752419_0_0_1"/>
<feature type="region of interest" description="Disordered" evidence="1">
    <location>
        <begin position="1"/>
        <end position="41"/>
    </location>
</feature>
<evidence type="ECO:0000313" key="2">
    <source>
        <dbReference type="EMBL" id="EPE27639.1"/>
    </source>
</evidence>
<protein>
    <recommendedName>
        <fullName evidence="4">Mating-type switching protein swi10</fullName>
    </recommendedName>
</protein>
<evidence type="ECO:0000256" key="1">
    <source>
        <dbReference type="SAM" id="MobiDB-lite"/>
    </source>
</evidence>
<name>S3CRA8_GLAL2</name>
<feature type="region of interest" description="Disordered" evidence="1">
    <location>
        <begin position="99"/>
        <end position="118"/>
    </location>
</feature>
<dbReference type="eggNOG" id="ENOG502RJFE">
    <property type="taxonomic scope" value="Eukaryota"/>
</dbReference>
<feature type="compositionally biased region" description="Polar residues" evidence="1">
    <location>
        <begin position="204"/>
        <end position="213"/>
    </location>
</feature>